<comment type="caution">
    <text evidence="2">The sequence shown here is derived from an EMBL/GenBank/DDBJ whole genome shotgun (WGS) entry which is preliminary data.</text>
</comment>
<proteinExistence type="predicted"/>
<name>A0A4Z2F7C5_9TELE</name>
<feature type="compositionally biased region" description="Acidic residues" evidence="1">
    <location>
        <begin position="322"/>
        <end position="333"/>
    </location>
</feature>
<dbReference type="Proteomes" id="UP000314294">
    <property type="component" value="Unassembled WGS sequence"/>
</dbReference>
<feature type="region of interest" description="Disordered" evidence="1">
    <location>
        <begin position="183"/>
        <end position="458"/>
    </location>
</feature>
<feature type="compositionally biased region" description="Basic residues" evidence="1">
    <location>
        <begin position="288"/>
        <end position="302"/>
    </location>
</feature>
<feature type="compositionally biased region" description="Basic and acidic residues" evidence="1">
    <location>
        <begin position="334"/>
        <end position="350"/>
    </location>
</feature>
<gene>
    <name evidence="2" type="ORF">EYF80_053052</name>
</gene>
<feature type="compositionally biased region" description="Basic and acidic residues" evidence="1">
    <location>
        <begin position="201"/>
        <end position="210"/>
    </location>
</feature>
<evidence type="ECO:0000313" key="3">
    <source>
        <dbReference type="Proteomes" id="UP000314294"/>
    </source>
</evidence>
<dbReference type="OrthoDB" id="8948239at2759"/>
<keyword evidence="3" id="KW-1185">Reference proteome</keyword>
<feature type="compositionally biased region" description="Basic and acidic residues" evidence="1">
    <location>
        <begin position="103"/>
        <end position="114"/>
    </location>
</feature>
<feature type="compositionally biased region" description="Polar residues" evidence="1">
    <location>
        <begin position="358"/>
        <end position="369"/>
    </location>
</feature>
<protein>
    <submittedName>
        <fullName evidence="2">Uncharacterized protein</fullName>
    </submittedName>
</protein>
<accession>A0A4Z2F7C5</accession>
<dbReference type="EMBL" id="SRLO01001572">
    <property type="protein sequence ID" value="TNN36790.1"/>
    <property type="molecule type" value="Genomic_DNA"/>
</dbReference>
<evidence type="ECO:0000256" key="1">
    <source>
        <dbReference type="SAM" id="MobiDB-lite"/>
    </source>
</evidence>
<sequence length="491" mass="54305">MAAETRAGLHNMSKAELLRDVVVNKLTTAAQEIFATVERTVTGYEEEASGLRLELERLRRQLELLAQPEIKVEPTDVSEFGIRDIISYAEEEEEGKDEEESAESTRLEPEDLRDPGPQVPVETKGAPRKFRVGLKSPVVKCPRGLQEPDFLALLRSTFPQLTGPFNAFTSDSTGSSSLFIRVKAAKKTPKEKKKLRSAPRKGGEERRCSKVPEGSGPPERLGSGAPPSCLRPLPPHTADRTPRKARAKRPAGSQREEGALPAADNREEEQEGGGSKPDEKEEKSRESKAKKRRRKKKKLRRQRLAETQRGGDPPVADNRDEKEEEEEEEEEEKEKEKEKEEDSKPDENHKEPRKSRSRGVQTKSSSLGPQTLRLKKDVMAPPHSDASADRGSPPGGGPSVKRRRCSGGAPLQRVGQDRQADPPPADGSKSPVRKPRCSRDPMDLLDLRRSTSPQGPPYLRVHQCARVAGGTVQLASGKLLLVAPPRPLQLE</sequence>
<feature type="region of interest" description="Disordered" evidence="1">
    <location>
        <begin position="89"/>
        <end position="127"/>
    </location>
</feature>
<organism evidence="2 3">
    <name type="scientific">Liparis tanakae</name>
    <name type="common">Tanaka's snailfish</name>
    <dbReference type="NCBI Taxonomy" id="230148"/>
    <lineage>
        <taxon>Eukaryota</taxon>
        <taxon>Metazoa</taxon>
        <taxon>Chordata</taxon>
        <taxon>Craniata</taxon>
        <taxon>Vertebrata</taxon>
        <taxon>Euteleostomi</taxon>
        <taxon>Actinopterygii</taxon>
        <taxon>Neopterygii</taxon>
        <taxon>Teleostei</taxon>
        <taxon>Neoteleostei</taxon>
        <taxon>Acanthomorphata</taxon>
        <taxon>Eupercaria</taxon>
        <taxon>Perciformes</taxon>
        <taxon>Cottioidei</taxon>
        <taxon>Cottales</taxon>
        <taxon>Liparidae</taxon>
        <taxon>Liparis</taxon>
    </lineage>
</organism>
<feature type="compositionally biased region" description="Basic and acidic residues" evidence="1">
    <location>
        <begin position="437"/>
        <end position="449"/>
    </location>
</feature>
<dbReference type="AlphaFoldDB" id="A0A4Z2F7C5"/>
<feature type="compositionally biased region" description="Basic residues" evidence="1">
    <location>
        <begin position="183"/>
        <end position="199"/>
    </location>
</feature>
<feature type="compositionally biased region" description="Basic and acidic residues" evidence="1">
    <location>
        <begin position="276"/>
        <end position="287"/>
    </location>
</feature>
<evidence type="ECO:0000313" key="2">
    <source>
        <dbReference type="EMBL" id="TNN36790.1"/>
    </source>
</evidence>
<feature type="compositionally biased region" description="Acidic residues" evidence="1">
    <location>
        <begin position="89"/>
        <end position="102"/>
    </location>
</feature>
<reference evidence="2 3" key="1">
    <citation type="submission" date="2019-03" db="EMBL/GenBank/DDBJ databases">
        <title>First draft genome of Liparis tanakae, snailfish: a comprehensive survey of snailfish specific genes.</title>
        <authorList>
            <person name="Kim W."/>
            <person name="Song I."/>
            <person name="Jeong J.-H."/>
            <person name="Kim D."/>
            <person name="Kim S."/>
            <person name="Ryu S."/>
            <person name="Song J.Y."/>
            <person name="Lee S.K."/>
        </authorList>
    </citation>
    <scope>NUCLEOTIDE SEQUENCE [LARGE SCALE GENOMIC DNA]</scope>
    <source>
        <tissue evidence="2">Muscle</tissue>
    </source>
</reference>